<feature type="region of interest" description="Disordered" evidence="6">
    <location>
        <begin position="894"/>
        <end position="1020"/>
    </location>
</feature>
<feature type="compositionally biased region" description="Polar residues" evidence="6">
    <location>
        <begin position="2018"/>
        <end position="2029"/>
    </location>
</feature>
<evidence type="ECO:0000256" key="3">
    <source>
        <dbReference type="ARBA" id="ARBA00023175"/>
    </source>
</evidence>
<keyword evidence="3 4" id="KW-0505">Motor protein</keyword>
<evidence type="ECO:0000256" key="4">
    <source>
        <dbReference type="PROSITE-ProRule" id="PRU00283"/>
    </source>
</evidence>
<dbReference type="SMART" id="SM00129">
    <property type="entry name" value="KISc"/>
    <property type="match status" value="1"/>
</dbReference>
<keyword evidence="9" id="KW-1185">Reference proteome</keyword>
<sequence length="2220" mass="239602">MPDVEKQMILFEYSYLGSRHKSPGYSKPEGLSQVPVDQNAGKALHRPVSKPLDSKLTGASIAIMADENANGGGKVRPRNLAGAFAGILAKKEPSDCGLLETEQQKFKGGGETRAFFQEVNPNLVGAGNKGKCQKSQAAEKAREHDARRRQASGGKRPSIGLSVGAGVDGIVLGGLEREGGDGREKGTKGRGGKPPRSPVGGSKKAAEDDRWQQEIGPDEDGRGSLGPRKKGLDVQSPKGKEVPSAERRIKSVRKWKEAVSEVLGEETMAERGVGEVKGRGKKRSSNERAEGGEEGSGGKRLRLSSDWGVAKGVGCAFSRQEHFPGFPTQQGMSSAAGVNAPPAEEDTFPGGALVLATKAPRIPPLQFHPGSGPPRSPPARLPGFKSSGEALAVYPKIRPSRGVLAQGNEGGGSMEWVRQEDDTTVKLTVPEGTEAHKRNKKEATCPGFTHVFGPESTQEEFFRGTTAGPVGAFLSEAKSCVVWAFGMTAAGKSYTMVGSEGQRAGLIPRAMDSIFASLSRHPGATVVTFSVIENQNDRFYDLLVPPQSMHGKRQGALDFNTGNGTVKGAREVVLRSAEHGKAELRTALANRHTERTDLNASSSRSHAIFSLRLGDPGVGDPEARARLCFVDLAGSERLGRTHNEGDRLHESRWINSTLTTIFQCIKATGENQEALGRAARLRNRKPVALKPVPCRDSRISYMFREELSGRGNMILALCLSPDREDFDETMYQLEKAKEAAKIRIFCEVEAVQQPWSLAKAPRQPASPAVRYTQDEIARRLAVEDENQRLRQHIRELSARVGGAGDERAAALADESERLRQQVTSLEEALEEARRAHARTAEQTEISVRREVVAEFKAALEARKTVEDAKLARAIEAEQRKYERQLARLQEEFTRAGAQATPPSARARRSSAGRLAYESAGRTDGRLSLEGAETGGTSRVELDGEREEDSVLPGDGLTLRLEPEPTELTEPLASDLDAESDGEVSQRTVRRSDGTSDGATEPLPEEEPLAPNNKLERDEQTEALAVWQERCRQLEETVAALQRSASTAEIHEDRQREVAEGHVAECDVTGDGDTEELPASPPHEEEGGGEGDVIAGGGKSEVGRTSAERRAKEERTRRGKENGEENGGELEALREEMDAREARHSDEMREAQATVAALQERIGPLQERIAELEYAIKQNEAHCAAVHRVESDVASERAADVIETMRADLQKGFEEDLNEVRKRFEEDRQILEMGREEESAQAETDAQSLRMEIQMLEDQLERQREETDKLNARYQNLLSRVNSSPPKSPKPRATLGFALPGPCASPPRQFPSPKMSAPSENRALSLTAPSPGFSSPLGRAISAAVNKHPALEAVHTGPVGQPAEPVGLGLIAQEAQCEEALGMESPTRRSMLRSPFTLLLNSPIKSPGLGSPSLITRSPSFAFLAANRSFLPTPQLQNGAHLHCQLAGGGNGDKGERRGLREAKEEVGGSPAFNRERSTGGKRGGSASGDERARARVSFAAEETKVARESREGGLGDRRAELERRDSEEMDCRMSSGTLLAEPGITLAGEEPQRIGDCPSGTSKASLRKLPRVTFSQAEGLTSAEERDSRTPPLERDEFRKGGTIIPSNSPDFCPLENADDFPAVSPASEAPEIQSPLPPVQSSEQSRETAFFAFSLRATTPEVFKSVSPGLAGVNNRSPFHTSPADVPNPALTRSSFQATRADDPKRVSPVPNGDSDQGLASEPESQMQDQSGRARAMPFPSRDSPDAGQEPGVSETNRVNGPVVLTEQEEDPADLIQRLPPFERGRQRRAALFTPLRPVPKLPEDGASVNEGDGVKEEDGCCGAGVKGKRVNRGPIGQLLEETVGVPLPSLLDAVGGQRSERLRELVAQQGGALDIAHYQQTQGLRLSADKQICLRYCFTLLSERWRDPSSGALFPLEKRKDAAAERIHTFGAVTAGRRGGVGNVAKGARVKRVEMLTPRLKRQTRAASRRPVQNTGGSSEKTNGKQRARAKRRPETGSDEASEAESSSEEDESDEQLTSPRLLTSTCFPGESPYVHSGAKKVVPIGSVNARGSPEKSPESASPVQEKAGTIAESGDLRRPGKAPAVLVDLSAEGEESDVAAGSGGHVAEREAADEAQPAEAIVSDELRGLGVLAIRYGERIAESGLPGGDAHKGRVKATAGIGKKKRPRLQPIQRIVDLEEALGETDGSPVRDARRTKVRKLGTPVARRTRNHLRFFL</sequence>
<feature type="region of interest" description="Disordered" evidence="6">
    <location>
        <begin position="1300"/>
        <end position="1321"/>
    </location>
</feature>
<evidence type="ECO:0000313" key="8">
    <source>
        <dbReference type="EMBL" id="GAQ79904.1"/>
    </source>
</evidence>
<dbReference type="Proteomes" id="UP000054558">
    <property type="component" value="Unassembled WGS sequence"/>
</dbReference>
<evidence type="ECO:0000256" key="5">
    <source>
        <dbReference type="SAM" id="Coils"/>
    </source>
</evidence>
<proteinExistence type="inferred from homology"/>
<dbReference type="InterPro" id="IPR019821">
    <property type="entry name" value="Kinesin_motor_CS"/>
</dbReference>
<feature type="coiled-coil region" evidence="5">
    <location>
        <begin position="1238"/>
        <end position="1279"/>
    </location>
</feature>
<feature type="compositionally biased region" description="Basic and acidic residues" evidence="6">
    <location>
        <begin position="268"/>
        <end position="291"/>
    </location>
</feature>
<feature type="region of interest" description="Disordered" evidence="6">
    <location>
        <begin position="1954"/>
        <end position="2122"/>
    </location>
</feature>
<dbReference type="Gene3D" id="3.40.850.10">
    <property type="entry name" value="Kinesin motor domain"/>
    <property type="match status" value="1"/>
</dbReference>
<feature type="compositionally biased region" description="Acidic residues" evidence="6">
    <location>
        <begin position="1999"/>
        <end position="2017"/>
    </location>
</feature>
<feature type="region of interest" description="Disordered" evidence="6">
    <location>
        <begin position="2187"/>
        <end position="2207"/>
    </location>
</feature>
<gene>
    <name evidence="8" type="ORF">KFL_000410040</name>
</gene>
<dbReference type="OrthoDB" id="123929at2759"/>
<evidence type="ECO:0000259" key="7">
    <source>
        <dbReference type="PROSITE" id="PS50067"/>
    </source>
</evidence>
<reference evidence="8 9" key="1">
    <citation type="journal article" date="2014" name="Nat. Commun.">
        <title>Klebsormidium flaccidum genome reveals primary factors for plant terrestrial adaptation.</title>
        <authorList>
            <person name="Hori K."/>
            <person name="Maruyama F."/>
            <person name="Fujisawa T."/>
            <person name="Togashi T."/>
            <person name="Yamamoto N."/>
            <person name="Seo M."/>
            <person name="Sato S."/>
            <person name="Yamada T."/>
            <person name="Mori H."/>
            <person name="Tajima N."/>
            <person name="Moriyama T."/>
            <person name="Ikeuchi M."/>
            <person name="Watanabe M."/>
            <person name="Wada H."/>
            <person name="Kobayashi K."/>
            <person name="Saito M."/>
            <person name="Masuda T."/>
            <person name="Sasaki-Sekimoto Y."/>
            <person name="Mashiguchi K."/>
            <person name="Awai K."/>
            <person name="Shimojima M."/>
            <person name="Masuda S."/>
            <person name="Iwai M."/>
            <person name="Nobusawa T."/>
            <person name="Narise T."/>
            <person name="Kondo S."/>
            <person name="Saito H."/>
            <person name="Sato R."/>
            <person name="Murakawa M."/>
            <person name="Ihara Y."/>
            <person name="Oshima-Yamada Y."/>
            <person name="Ohtaka K."/>
            <person name="Satoh M."/>
            <person name="Sonobe K."/>
            <person name="Ishii M."/>
            <person name="Ohtani R."/>
            <person name="Kanamori-Sato M."/>
            <person name="Honoki R."/>
            <person name="Miyazaki D."/>
            <person name="Mochizuki H."/>
            <person name="Umetsu J."/>
            <person name="Higashi K."/>
            <person name="Shibata D."/>
            <person name="Kamiya Y."/>
            <person name="Sato N."/>
            <person name="Nakamura Y."/>
            <person name="Tabata S."/>
            <person name="Ida S."/>
            <person name="Kurokawa K."/>
            <person name="Ohta H."/>
        </authorList>
    </citation>
    <scope>NUCLEOTIDE SEQUENCE [LARGE SCALE GENOMIC DNA]</scope>
    <source>
        <strain evidence="8 9">NIES-2285</strain>
    </source>
</reference>
<feature type="compositionally biased region" description="Gly residues" evidence="6">
    <location>
        <begin position="1089"/>
        <end position="1099"/>
    </location>
</feature>
<feature type="region of interest" description="Disordered" evidence="6">
    <location>
        <begin position="1574"/>
        <end position="1646"/>
    </location>
</feature>
<keyword evidence="1 4" id="KW-0547">Nucleotide-binding</keyword>
<feature type="compositionally biased region" description="Basic residues" evidence="6">
    <location>
        <begin position="1961"/>
        <end position="1970"/>
    </location>
</feature>
<dbReference type="GO" id="GO:0003777">
    <property type="term" value="F:microtubule motor activity"/>
    <property type="evidence" value="ECO:0000318"/>
    <property type="project" value="GO_Central"/>
</dbReference>
<evidence type="ECO:0000256" key="1">
    <source>
        <dbReference type="ARBA" id="ARBA00022741"/>
    </source>
</evidence>
<feature type="compositionally biased region" description="Basic and acidic residues" evidence="6">
    <location>
        <begin position="1583"/>
        <end position="1600"/>
    </location>
</feature>
<feature type="region of interest" description="Disordered" evidence="6">
    <location>
        <begin position="1042"/>
        <end position="1131"/>
    </location>
</feature>
<feature type="compositionally biased region" description="Basic and acidic residues" evidence="6">
    <location>
        <begin position="1501"/>
        <end position="1531"/>
    </location>
</feature>
<feature type="region of interest" description="Disordered" evidence="6">
    <location>
        <begin position="325"/>
        <end position="344"/>
    </location>
</feature>
<feature type="compositionally biased region" description="Basic and acidic residues" evidence="6">
    <location>
        <begin position="175"/>
        <end position="187"/>
    </location>
</feature>
<feature type="compositionally biased region" description="Polar residues" evidence="6">
    <location>
        <begin position="1973"/>
        <end position="1983"/>
    </location>
</feature>
<comment type="similarity">
    <text evidence="4">Belongs to the TRAFAC class myosin-kinesin ATPase superfamily. Kinesin family.</text>
</comment>
<dbReference type="PANTHER" id="PTHR47969">
    <property type="entry name" value="CHROMOSOME-ASSOCIATED KINESIN KIF4A-RELATED"/>
    <property type="match status" value="1"/>
</dbReference>
<feature type="region of interest" description="Disordered" evidence="6">
    <location>
        <begin position="1697"/>
        <end position="1761"/>
    </location>
</feature>
<feature type="compositionally biased region" description="Basic and acidic residues" evidence="6">
    <location>
        <begin position="1105"/>
        <end position="1122"/>
    </location>
</feature>
<dbReference type="PANTHER" id="PTHR47969:SF29">
    <property type="entry name" value="KINESIN-LIKE PROTEIN"/>
    <property type="match status" value="1"/>
</dbReference>
<evidence type="ECO:0000256" key="6">
    <source>
        <dbReference type="SAM" id="MobiDB-lite"/>
    </source>
</evidence>
<dbReference type="PROSITE" id="PS50067">
    <property type="entry name" value="KINESIN_MOTOR_2"/>
    <property type="match status" value="1"/>
</dbReference>
<dbReference type="PROSITE" id="PS00411">
    <property type="entry name" value="KINESIN_MOTOR_1"/>
    <property type="match status" value="1"/>
</dbReference>
<dbReference type="InterPro" id="IPR036961">
    <property type="entry name" value="Kinesin_motor_dom_sf"/>
</dbReference>
<dbReference type="Pfam" id="PF00225">
    <property type="entry name" value="Kinesin"/>
    <property type="match status" value="1"/>
</dbReference>
<dbReference type="GO" id="GO:0005524">
    <property type="term" value="F:ATP binding"/>
    <property type="evidence" value="ECO:0007669"/>
    <property type="project" value="UniProtKB-UniRule"/>
</dbReference>
<dbReference type="GO" id="GO:0051231">
    <property type="term" value="P:spindle elongation"/>
    <property type="evidence" value="ECO:0000318"/>
    <property type="project" value="GO_Central"/>
</dbReference>
<dbReference type="GO" id="GO:0007018">
    <property type="term" value="P:microtubule-based movement"/>
    <property type="evidence" value="ECO:0007669"/>
    <property type="project" value="InterPro"/>
</dbReference>
<feature type="binding site" evidence="4">
    <location>
        <begin position="486"/>
        <end position="493"/>
    </location>
    <ligand>
        <name>ATP</name>
        <dbReference type="ChEBI" id="CHEBI:30616"/>
    </ligand>
</feature>
<feature type="coiled-coil region" evidence="5">
    <location>
        <begin position="779"/>
        <end position="842"/>
    </location>
</feature>
<dbReference type="InterPro" id="IPR027640">
    <property type="entry name" value="Kinesin-like_fam"/>
</dbReference>
<keyword evidence="2 4" id="KW-0067">ATP-binding</keyword>
<keyword evidence="5" id="KW-0175">Coiled coil</keyword>
<feature type="region of interest" description="Disordered" evidence="6">
    <location>
        <begin position="2148"/>
        <end position="2170"/>
    </location>
</feature>
<feature type="domain" description="Kinesin motor" evidence="7">
    <location>
        <begin position="390"/>
        <end position="742"/>
    </location>
</feature>
<dbReference type="GO" id="GO:0005875">
    <property type="term" value="C:microtubule associated complex"/>
    <property type="evidence" value="ECO:0000318"/>
    <property type="project" value="GO_Central"/>
</dbReference>
<evidence type="ECO:0000256" key="2">
    <source>
        <dbReference type="ARBA" id="ARBA00022840"/>
    </source>
</evidence>
<dbReference type="EMBL" id="DF236990">
    <property type="protein sequence ID" value="GAQ79904.1"/>
    <property type="molecule type" value="Genomic_DNA"/>
</dbReference>
<evidence type="ECO:0000313" key="9">
    <source>
        <dbReference type="Proteomes" id="UP000054558"/>
    </source>
</evidence>
<name>A0A1Y1HMR1_KLENI</name>
<dbReference type="SUPFAM" id="SSF52540">
    <property type="entry name" value="P-loop containing nucleoside triphosphate hydrolases"/>
    <property type="match status" value="1"/>
</dbReference>
<protein>
    <submittedName>
        <fullName evidence="8">Kinesin-like protein</fullName>
    </submittedName>
</protein>
<feature type="compositionally biased region" description="Basic and acidic residues" evidence="6">
    <location>
        <begin position="137"/>
        <end position="148"/>
    </location>
</feature>
<feature type="compositionally biased region" description="Basic and acidic residues" evidence="6">
    <location>
        <begin position="1452"/>
        <end position="1466"/>
    </location>
</feature>
<dbReference type="PRINTS" id="PR00380">
    <property type="entry name" value="KINESINHEAVY"/>
</dbReference>
<accession>A0A1Y1HMR1</accession>
<feature type="compositionally biased region" description="Basic and acidic residues" evidence="6">
    <location>
        <begin position="238"/>
        <end position="259"/>
    </location>
</feature>
<dbReference type="STRING" id="105231.A0A1Y1HMR1"/>
<organism evidence="8 9">
    <name type="scientific">Klebsormidium nitens</name>
    <name type="common">Green alga</name>
    <name type="synonym">Ulothrix nitens</name>
    <dbReference type="NCBI Taxonomy" id="105231"/>
    <lineage>
        <taxon>Eukaryota</taxon>
        <taxon>Viridiplantae</taxon>
        <taxon>Streptophyta</taxon>
        <taxon>Klebsormidiophyceae</taxon>
        <taxon>Klebsormidiales</taxon>
        <taxon>Klebsormidiaceae</taxon>
        <taxon>Klebsormidium</taxon>
    </lineage>
</organism>
<feature type="region of interest" description="Disordered" evidence="6">
    <location>
        <begin position="1447"/>
        <end position="1533"/>
    </location>
</feature>
<dbReference type="GO" id="GO:0007052">
    <property type="term" value="P:mitotic spindle organization"/>
    <property type="evidence" value="ECO:0000318"/>
    <property type="project" value="GO_Central"/>
</dbReference>
<dbReference type="InterPro" id="IPR001752">
    <property type="entry name" value="Kinesin_motor_dom"/>
</dbReference>
<dbReference type="InterPro" id="IPR027417">
    <property type="entry name" value="P-loop_NTPase"/>
</dbReference>
<dbReference type="GO" id="GO:0008017">
    <property type="term" value="F:microtubule binding"/>
    <property type="evidence" value="ECO:0007669"/>
    <property type="project" value="InterPro"/>
</dbReference>
<feature type="compositionally biased region" description="Basic and acidic residues" evidence="6">
    <location>
        <begin position="1048"/>
        <end position="1064"/>
    </location>
</feature>
<feature type="region of interest" description="Disordered" evidence="6">
    <location>
        <begin position="121"/>
        <end position="303"/>
    </location>
</feature>